<evidence type="ECO:0000256" key="8">
    <source>
        <dbReference type="SAM" id="MobiDB-lite"/>
    </source>
</evidence>
<dbReference type="AlphaFoldDB" id="A0AA36BHY2"/>
<evidence type="ECO:0000259" key="9">
    <source>
        <dbReference type="PROSITE" id="PS50157"/>
    </source>
</evidence>
<dbReference type="SUPFAM" id="SSF57667">
    <property type="entry name" value="beta-beta-alpha zinc fingers"/>
    <property type="match status" value="2"/>
</dbReference>
<dbReference type="FunFam" id="3.30.160.60:FF:000018">
    <property type="entry name" value="Krueppel-like factor 15"/>
    <property type="match status" value="1"/>
</dbReference>
<feature type="domain" description="C2H2-type" evidence="9">
    <location>
        <begin position="348"/>
        <end position="370"/>
    </location>
</feature>
<evidence type="ECO:0000256" key="6">
    <source>
        <dbReference type="ARBA" id="ARBA00023242"/>
    </source>
</evidence>
<feature type="region of interest" description="Disordered" evidence="8">
    <location>
        <begin position="1"/>
        <end position="29"/>
    </location>
</feature>
<evidence type="ECO:0000256" key="4">
    <source>
        <dbReference type="ARBA" id="ARBA00022771"/>
    </source>
</evidence>
<dbReference type="GO" id="GO:0000981">
    <property type="term" value="F:DNA-binding transcription factor activity, RNA polymerase II-specific"/>
    <property type="evidence" value="ECO:0007669"/>
    <property type="project" value="TreeGrafter"/>
</dbReference>
<dbReference type="Proteomes" id="UP001162480">
    <property type="component" value="Chromosome 16"/>
</dbReference>
<evidence type="ECO:0000256" key="1">
    <source>
        <dbReference type="ARBA" id="ARBA00004123"/>
    </source>
</evidence>
<organism evidence="10 11">
    <name type="scientific">Octopus vulgaris</name>
    <name type="common">Common octopus</name>
    <dbReference type="NCBI Taxonomy" id="6645"/>
    <lineage>
        <taxon>Eukaryota</taxon>
        <taxon>Metazoa</taxon>
        <taxon>Spiralia</taxon>
        <taxon>Lophotrochozoa</taxon>
        <taxon>Mollusca</taxon>
        <taxon>Cephalopoda</taxon>
        <taxon>Coleoidea</taxon>
        <taxon>Octopodiformes</taxon>
        <taxon>Octopoda</taxon>
        <taxon>Incirrata</taxon>
        <taxon>Octopodidae</taxon>
        <taxon>Octopus</taxon>
    </lineage>
</organism>
<dbReference type="GO" id="GO:0000978">
    <property type="term" value="F:RNA polymerase II cis-regulatory region sequence-specific DNA binding"/>
    <property type="evidence" value="ECO:0007669"/>
    <property type="project" value="TreeGrafter"/>
</dbReference>
<dbReference type="InterPro" id="IPR036236">
    <property type="entry name" value="Znf_C2H2_sf"/>
</dbReference>
<dbReference type="Gene3D" id="3.30.160.60">
    <property type="entry name" value="Classic Zinc Finger"/>
    <property type="match status" value="3"/>
</dbReference>
<feature type="domain" description="C2H2-type" evidence="9">
    <location>
        <begin position="288"/>
        <end position="317"/>
    </location>
</feature>
<accession>A0AA36BHY2</accession>
<dbReference type="FunFam" id="3.30.160.60:FF:000021">
    <property type="entry name" value="Basic krueppel-like factor 3"/>
    <property type="match status" value="1"/>
</dbReference>
<sequence>MTEGSSPVLSPTSSQTQENSVDDVEPNPSCVENITKNIGATVTTVVTSSTAIKQEPVDFDNDENYQISFQSHYDSFNSSDLNTGLVRNRHKRCIVDSKLPLIKLSQIKSVYDNRNSAGSTTIRQMFALKKRLKQEPLNGGTDNWLSQKTKSKDLQGDFAVDMHRQADNSDSPSSEAEFPKPVQTEPVDLSLNKKKSANFHDSHQGLDLRVIRKAGDPDDYSNVPLGSISKTSPALLPLQRIKEASEHYNKSLDGAMSPPVVTTTSKTQFMSSMSCDTFSDSSKKRRVHRCDFEGCHKVYTKSSHLKAHRRTHTGEKPYVCNWDGCTWRFARSDELTRHFRKHTGDKPFKCQVCERAFSRSDHLSLHMKRH</sequence>
<dbReference type="PROSITE" id="PS50157">
    <property type="entry name" value="ZINC_FINGER_C2H2_2"/>
    <property type="match status" value="3"/>
</dbReference>
<dbReference type="Pfam" id="PF00096">
    <property type="entry name" value="zf-C2H2"/>
    <property type="match status" value="3"/>
</dbReference>
<dbReference type="EMBL" id="OX597829">
    <property type="protein sequence ID" value="CAI9734715.1"/>
    <property type="molecule type" value="Genomic_DNA"/>
</dbReference>
<protein>
    <submittedName>
        <fullName evidence="10">Krueppel-like factor 3 isoform X5</fullName>
    </submittedName>
</protein>
<dbReference type="GO" id="GO:0005634">
    <property type="term" value="C:nucleus"/>
    <property type="evidence" value="ECO:0007669"/>
    <property type="project" value="UniProtKB-SubCell"/>
</dbReference>
<dbReference type="PANTHER" id="PTHR23235:SF120">
    <property type="entry name" value="KRUPPEL-LIKE FACTOR 15"/>
    <property type="match status" value="1"/>
</dbReference>
<evidence type="ECO:0000313" key="10">
    <source>
        <dbReference type="EMBL" id="CAI9734715.1"/>
    </source>
</evidence>
<dbReference type="SMART" id="SM00355">
    <property type="entry name" value="ZnF_C2H2"/>
    <property type="match status" value="3"/>
</dbReference>
<dbReference type="InterPro" id="IPR013087">
    <property type="entry name" value="Znf_C2H2_type"/>
</dbReference>
<keyword evidence="11" id="KW-1185">Reference proteome</keyword>
<dbReference type="PANTHER" id="PTHR23235">
    <property type="entry name" value="KRUEPPEL-LIKE TRANSCRIPTION FACTOR"/>
    <property type="match status" value="1"/>
</dbReference>
<feature type="compositionally biased region" description="Polar residues" evidence="8">
    <location>
        <begin position="1"/>
        <end position="19"/>
    </location>
</feature>
<proteinExistence type="predicted"/>
<reference evidence="10" key="1">
    <citation type="submission" date="2023-08" db="EMBL/GenBank/DDBJ databases">
        <authorList>
            <person name="Alioto T."/>
            <person name="Alioto T."/>
            <person name="Gomez Garrido J."/>
        </authorList>
    </citation>
    <scope>NUCLEOTIDE SEQUENCE</scope>
</reference>
<keyword evidence="6" id="KW-0539">Nucleus</keyword>
<comment type="subcellular location">
    <subcellularLocation>
        <location evidence="1">Nucleus</location>
    </subcellularLocation>
</comment>
<evidence type="ECO:0000256" key="2">
    <source>
        <dbReference type="ARBA" id="ARBA00022723"/>
    </source>
</evidence>
<name>A0AA36BHY2_OCTVU</name>
<dbReference type="PROSITE" id="PS00028">
    <property type="entry name" value="ZINC_FINGER_C2H2_1"/>
    <property type="match status" value="3"/>
</dbReference>
<evidence type="ECO:0000256" key="5">
    <source>
        <dbReference type="ARBA" id="ARBA00022833"/>
    </source>
</evidence>
<gene>
    <name evidence="10" type="ORF">OCTVUL_1B023070</name>
</gene>
<evidence type="ECO:0000256" key="7">
    <source>
        <dbReference type="PROSITE-ProRule" id="PRU00042"/>
    </source>
</evidence>
<keyword evidence="5" id="KW-0862">Zinc</keyword>
<keyword evidence="4 7" id="KW-0863">Zinc-finger</keyword>
<dbReference type="FunFam" id="3.30.160.60:FF:000736">
    <property type="entry name" value="Zinc finger protein 423"/>
    <property type="match status" value="1"/>
</dbReference>
<keyword evidence="2" id="KW-0479">Metal-binding</keyword>
<feature type="region of interest" description="Disordered" evidence="8">
    <location>
        <begin position="164"/>
        <end position="186"/>
    </location>
</feature>
<evidence type="ECO:0000256" key="3">
    <source>
        <dbReference type="ARBA" id="ARBA00022737"/>
    </source>
</evidence>
<keyword evidence="3" id="KW-0677">Repeat</keyword>
<feature type="domain" description="C2H2-type" evidence="9">
    <location>
        <begin position="318"/>
        <end position="347"/>
    </location>
</feature>
<dbReference type="GO" id="GO:0008270">
    <property type="term" value="F:zinc ion binding"/>
    <property type="evidence" value="ECO:0007669"/>
    <property type="project" value="UniProtKB-KW"/>
</dbReference>
<evidence type="ECO:0000313" key="11">
    <source>
        <dbReference type="Proteomes" id="UP001162480"/>
    </source>
</evidence>